<keyword evidence="4" id="KW-1003">Cell membrane</keyword>
<dbReference type="SUPFAM" id="SSF158544">
    <property type="entry name" value="GspK insert domain-like"/>
    <property type="match status" value="1"/>
</dbReference>
<dbReference type="EMBL" id="BARS01002643">
    <property type="protein sequence ID" value="GAF70586.1"/>
    <property type="molecule type" value="Genomic_DNA"/>
</dbReference>
<evidence type="ECO:0000256" key="1">
    <source>
        <dbReference type="ARBA" id="ARBA00004533"/>
    </source>
</evidence>
<evidence type="ECO:0000256" key="4">
    <source>
        <dbReference type="ARBA" id="ARBA00022475"/>
    </source>
</evidence>
<evidence type="ECO:0000256" key="3">
    <source>
        <dbReference type="ARBA" id="ARBA00022448"/>
    </source>
</evidence>
<proteinExistence type="inferred from homology"/>
<dbReference type="GO" id="GO:0009306">
    <property type="term" value="P:protein secretion"/>
    <property type="evidence" value="ECO:0007669"/>
    <property type="project" value="InterPro"/>
</dbReference>
<dbReference type="InterPro" id="IPR005628">
    <property type="entry name" value="GspK"/>
</dbReference>
<accession>X0S5V0</accession>
<evidence type="ECO:0000256" key="7">
    <source>
        <dbReference type="ARBA" id="ARBA00022927"/>
    </source>
</evidence>
<dbReference type="PANTHER" id="PTHR38831">
    <property type="entry name" value="TYPE II SECRETION SYSTEM PROTEIN K"/>
    <property type="match status" value="1"/>
</dbReference>
<evidence type="ECO:0000256" key="2">
    <source>
        <dbReference type="ARBA" id="ARBA00007246"/>
    </source>
</evidence>
<name>X0S5V0_9ZZZZ</name>
<gene>
    <name evidence="11" type="ORF">S01H1_05070</name>
</gene>
<evidence type="ECO:0000256" key="9">
    <source>
        <dbReference type="ARBA" id="ARBA00023136"/>
    </source>
</evidence>
<keyword evidence="9" id="KW-0472">Membrane</keyword>
<keyword evidence="8" id="KW-1133">Transmembrane helix</keyword>
<dbReference type="AlphaFoldDB" id="X0S5V0"/>
<evidence type="ECO:0000313" key="11">
    <source>
        <dbReference type="EMBL" id="GAF70586.1"/>
    </source>
</evidence>
<comment type="caution">
    <text evidence="11">The sequence shown here is derived from an EMBL/GenBank/DDBJ whole genome shotgun (WGS) entry which is preliminary data.</text>
</comment>
<evidence type="ECO:0000256" key="6">
    <source>
        <dbReference type="ARBA" id="ARBA00022692"/>
    </source>
</evidence>
<feature type="non-terminal residue" evidence="11">
    <location>
        <position position="207"/>
    </location>
</feature>
<evidence type="ECO:0000259" key="10">
    <source>
        <dbReference type="Pfam" id="PF21687"/>
    </source>
</evidence>
<evidence type="ECO:0000256" key="5">
    <source>
        <dbReference type="ARBA" id="ARBA00022519"/>
    </source>
</evidence>
<dbReference type="GO" id="GO:0005886">
    <property type="term" value="C:plasma membrane"/>
    <property type="evidence" value="ECO:0007669"/>
    <property type="project" value="UniProtKB-SubCell"/>
</dbReference>
<dbReference type="Gene3D" id="1.10.40.60">
    <property type="entry name" value="EpsJ-like"/>
    <property type="match status" value="1"/>
</dbReference>
<keyword evidence="7" id="KW-0653">Protein transport</keyword>
<feature type="domain" description="T2SS protein K first SAM-like" evidence="10">
    <location>
        <begin position="123"/>
        <end position="207"/>
    </location>
</feature>
<comment type="similarity">
    <text evidence="2">Belongs to the GSP K family.</text>
</comment>
<dbReference type="PANTHER" id="PTHR38831:SF2">
    <property type="entry name" value="TYPE II SECRETION SYSTEM PROTEIN K"/>
    <property type="match status" value="1"/>
</dbReference>
<dbReference type="Pfam" id="PF21687">
    <property type="entry name" value="T2SSK_1st"/>
    <property type="match status" value="1"/>
</dbReference>
<keyword evidence="6" id="KW-0812">Transmembrane</keyword>
<sequence length="207" mass="22273">MKPRRAFFLVIVLLVVVVATMAVYSFTELMVAYDDSAYLSGDLVQTRVTVESGVDALRVMLSKSPSSRVDFGGTYNNPQMFQAVTVSAGNDGTTPTNFSVLAPALSEIGTYGGIRFGLQNESARLNINALPVIEEHLGALGPLLTMAADTDEDFDANNIAVSLLMALPGMTEDVADAILDWIDEDEEARPYGAESEFYVSQPTPYSA</sequence>
<keyword evidence="5" id="KW-0997">Cell inner membrane</keyword>
<protein>
    <recommendedName>
        <fullName evidence="10">T2SS protein K first SAM-like domain-containing protein</fullName>
    </recommendedName>
</protein>
<dbReference type="InterPro" id="IPR049031">
    <property type="entry name" value="T2SSK_SAM-like_1st"/>
</dbReference>
<keyword evidence="3" id="KW-0813">Transport</keyword>
<comment type="subcellular location">
    <subcellularLocation>
        <location evidence="1">Cell inner membrane</location>
    </subcellularLocation>
</comment>
<organism evidence="11">
    <name type="scientific">marine sediment metagenome</name>
    <dbReference type="NCBI Taxonomy" id="412755"/>
    <lineage>
        <taxon>unclassified sequences</taxon>
        <taxon>metagenomes</taxon>
        <taxon>ecological metagenomes</taxon>
    </lineage>
</organism>
<dbReference type="InterPro" id="IPR038072">
    <property type="entry name" value="GspK_central_sf"/>
</dbReference>
<reference evidence="11" key="1">
    <citation type="journal article" date="2014" name="Front. Microbiol.">
        <title>High frequency of phylogenetically diverse reductive dehalogenase-homologous genes in deep subseafloor sedimentary metagenomes.</title>
        <authorList>
            <person name="Kawai M."/>
            <person name="Futagami T."/>
            <person name="Toyoda A."/>
            <person name="Takaki Y."/>
            <person name="Nishi S."/>
            <person name="Hori S."/>
            <person name="Arai W."/>
            <person name="Tsubouchi T."/>
            <person name="Morono Y."/>
            <person name="Uchiyama I."/>
            <person name="Ito T."/>
            <person name="Fujiyama A."/>
            <person name="Inagaki F."/>
            <person name="Takami H."/>
        </authorList>
    </citation>
    <scope>NUCLEOTIDE SEQUENCE</scope>
    <source>
        <strain evidence="11">Expedition CK06-06</strain>
    </source>
</reference>
<evidence type="ECO:0000256" key="8">
    <source>
        <dbReference type="ARBA" id="ARBA00022989"/>
    </source>
</evidence>